<dbReference type="Proteomes" id="UP001608902">
    <property type="component" value="Unassembled WGS sequence"/>
</dbReference>
<dbReference type="EMBL" id="JBGFUD010008649">
    <property type="protein sequence ID" value="MFH4982175.1"/>
    <property type="molecule type" value="Genomic_DNA"/>
</dbReference>
<evidence type="ECO:0000256" key="1">
    <source>
        <dbReference type="SAM" id="MobiDB-lite"/>
    </source>
</evidence>
<proteinExistence type="predicted"/>
<organism evidence="2 3">
    <name type="scientific">Gnathostoma spinigerum</name>
    <dbReference type="NCBI Taxonomy" id="75299"/>
    <lineage>
        <taxon>Eukaryota</taxon>
        <taxon>Metazoa</taxon>
        <taxon>Ecdysozoa</taxon>
        <taxon>Nematoda</taxon>
        <taxon>Chromadorea</taxon>
        <taxon>Rhabditida</taxon>
        <taxon>Spirurina</taxon>
        <taxon>Gnathostomatomorpha</taxon>
        <taxon>Gnathostomatoidea</taxon>
        <taxon>Gnathostomatidae</taxon>
        <taxon>Gnathostoma</taxon>
    </lineage>
</organism>
<sequence>MSQPHFWTNRTLEFNESNDGCIPMLILKKDIEIEDISFTPQRSKRSRPMSPCMFCEKEANAKSAASPDTDGRQKSHVMFGPKPQSRWILPHEEKSSDQITSNTQEQVVSSTVRVRDEENRETVKRNSDSPVDGKHRILIDDGQIHIQSGSISSDTLTAEHSEFHVMDSSQDSSEYAEKHFSSDTRKQHISAFSSKAF</sequence>
<gene>
    <name evidence="2" type="ORF">AB6A40_008884</name>
</gene>
<accession>A0ABD6EQD0</accession>
<evidence type="ECO:0000313" key="2">
    <source>
        <dbReference type="EMBL" id="MFH4982175.1"/>
    </source>
</evidence>
<keyword evidence="3" id="KW-1185">Reference proteome</keyword>
<feature type="region of interest" description="Disordered" evidence="1">
    <location>
        <begin position="164"/>
        <end position="197"/>
    </location>
</feature>
<feature type="region of interest" description="Disordered" evidence="1">
    <location>
        <begin position="58"/>
        <end position="134"/>
    </location>
</feature>
<protein>
    <submittedName>
        <fullName evidence="2">Uncharacterized protein</fullName>
    </submittedName>
</protein>
<feature type="compositionally biased region" description="Polar residues" evidence="1">
    <location>
        <begin position="97"/>
        <end position="112"/>
    </location>
</feature>
<comment type="caution">
    <text evidence="2">The sequence shown here is derived from an EMBL/GenBank/DDBJ whole genome shotgun (WGS) entry which is preliminary data.</text>
</comment>
<reference evidence="2 3" key="1">
    <citation type="submission" date="2024-08" db="EMBL/GenBank/DDBJ databases">
        <title>Gnathostoma spinigerum genome.</title>
        <authorList>
            <person name="Gonzalez-Bertolin B."/>
            <person name="Monzon S."/>
            <person name="Zaballos A."/>
            <person name="Jimenez P."/>
            <person name="Dekumyoy P."/>
            <person name="Varona S."/>
            <person name="Cuesta I."/>
            <person name="Sumanam S."/>
            <person name="Adisakwattana P."/>
            <person name="Gasser R.B."/>
            <person name="Hernandez-Gonzalez A."/>
            <person name="Young N.D."/>
            <person name="Perteguer M.J."/>
        </authorList>
    </citation>
    <scope>NUCLEOTIDE SEQUENCE [LARGE SCALE GENOMIC DNA]</scope>
    <source>
        <strain evidence="2">AL3</strain>
        <tissue evidence="2">Liver</tissue>
    </source>
</reference>
<dbReference type="AlphaFoldDB" id="A0ABD6EQD0"/>
<evidence type="ECO:0000313" key="3">
    <source>
        <dbReference type="Proteomes" id="UP001608902"/>
    </source>
</evidence>
<feature type="compositionally biased region" description="Basic and acidic residues" evidence="1">
    <location>
        <begin position="113"/>
        <end position="134"/>
    </location>
</feature>
<name>A0ABD6EQD0_9BILA</name>
<feature type="compositionally biased region" description="Basic and acidic residues" evidence="1">
    <location>
        <begin position="175"/>
        <end position="186"/>
    </location>
</feature>